<dbReference type="GO" id="GO:0005634">
    <property type="term" value="C:nucleus"/>
    <property type="evidence" value="ECO:0007669"/>
    <property type="project" value="TreeGrafter"/>
</dbReference>
<reference evidence="3 4" key="1">
    <citation type="submission" date="2020-06" db="EMBL/GenBank/DDBJ databases">
        <title>Transcriptomic and genomic resources for Thalictrum thalictroides and T. hernandezii: Facilitating candidate gene discovery in an emerging model plant lineage.</title>
        <authorList>
            <person name="Arias T."/>
            <person name="Riano-Pachon D.M."/>
            <person name="Di Stilio V.S."/>
        </authorList>
    </citation>
    <scope>NUCLEOTIDE SEQUENCE [LARGE SCALE GENOMIC DNA]</scope>
    <source>
        <strain evidence="4">cv. WT478/WT964</strain>
        <tissue evidence="3">Leaves</tissue>
    </source>
</reference>
<keyword evidence="4" id="KW-1185">Reference proteome</keyword>
<dbReference type="InterPro" id="IPR036390">
    <property type="entry name" value="WH_DNA-bd_sf"/>
</dbReference>
<evidence type="ECO:0000313" key="4">
    <source>
        <dbReference type="Proteomes" id="UP000554482"/>
    </source>
</evidence>
<keyword evidence="3" id="KW-0132">Cell division</keyword>
<dbReference type="Pfam" id="PF09079">
    <property type="entry name" value="WHD_Cdc6"/>
    <property type="match status" value="1"/>
</dbReference>
<protein>
    <submittedName>
        <fullName evidence="3">Cell division control protein 6-like protein</fullName>
    </submittedName>
</protein>
<dbReference type="InterPro" id="IPR015163">
    <property type="entry name" value="Cdc6_C"/>
</dbReference>
<gene>
    <name evidence="3" type="ORF">FRX31_017116</name>
</gene>
<organism evidence="3 4">
    <name type="scientific">Thalictrum thalictroides</name>
    <name type="common">Rue-anemone</name>
    <name type="synonym">Anemone thalictroides</name>
    <dbReference type="NCBI Taxonomy" id="46969"/>
    <lineage>
        <taxon>Eukaryota</taxon>
        <taxon>Viridiplantae</taxon>
        <taxon>Streptophyta</taxon>
        <taxon>Embryophyta</taxon>
        <taxon>Tracheophyta</taxon>
        <taxon>Spermatophyta</taxon>
        <taxon>Magnoliopsida</taxon>
        <taxon>Ranunculales</taxon>
        <taxon>Ranunculaceae</taxon>
        <taxon>Thalictroideae</taxon>
        <taxon>Thalictrum</taxon>
    </lineage>
</organism>
<dbReference type="SUPFAM" id="SSF46785">
    <property type="entry name" value="Winged helix' DNA-binding domain"/>
    <property type="match status" value="1"/>
</dbReference>
<dbReference type="InterPro" id="IPR050311">
    <property type="entry name" value="ORC1/CDC6"/>
</dbReference>
<dbReference type="GO" id="GO:0033314">
    <property type="term" value="P:mitotic DNA replication checkpoint signaling"/>
    <property type="evidence" value="ECO:0007669"/>
    <property type="project" value="TreeGrafter"/>
</dbReference>
<evidence type="ECO:0000259" key="2">
    <source>
        <dbReference type="SMART" id="SM01074"/>
    </source>
</evidence>
<dbReference type="PANTHER" id="PTHR10763">
    <property type="entry name" value="CELL DIVISION CONTROL PROTEIN 6-RELATED"/>
    <property type="match status" value="1"/>
</dbReference>
<keyword evidence="3" id="KW-0131">Cell cycle</keyword>
<evidence type="ECO:0000313" key="3">
    <source>
        <dbReference type="EMBL" id="KAF5193296.1"/>
    </source>
</evidence>
<name>A0A7J6W7B5_THATH</name>
<dbReference type="Proteomes" id="UP000554482">
    <property type="component" value="Unassembled WGS sequence"/>
</dbReference>
<dbReference type="EMBL" id="JABWDY010020243">
    <property type="protein sequence ID" value="KAF5193296.1"/>
    <property type="molecule type" value="Genomic_DNA"/>
</dbReference>
<dbReference type="GO" id="GO:0003688">
    <property type="term" value="F:DNA replication origin binding"/>
    <property type="evidence" value="ECO:0007669"/>
    <property type="project" value="TreeGrafter"/>
</dbReference>
<evidence type="ECO:0000256" key="1">
    <source>
        <dbReference type="ARBA" id="ARBA00022705"/>
    </source>
</evidence>
<dbReference type="GO" id="GO:0006270">
    <property type="term" value="P:DNA replication initiation"/>
    <property type="evidence" value="ECO:0007669"/>
    <property type="project" value="TreeGrafter"/>
</dbReference>
<keyword evidence="1" id="KW-0235">DNA replication</keyword>
<sequence length="152" mass="17334">MDCKTAYQKEKELYDNFCTTEIPNIIVPENTSLAQPKCPATECFVKQETNIVRVDHMALALSRTFKSTIVDIIQSLPQHQQLNRSYIELCKSSHIIPAGFLETSNMCRVLSDQGILKIGQAKDYRSKRVTLKVDEADITFVLQGSRFFRNCL</sequence>
<dbReference type="GO" id="GO:0051301">
    <property type="term" value="P:cell division"/>
    <property type="evidence" value="ECO:0007669"/>
    <property type="project" value="UniProtKB-KW"/>
</dbReference>
<accession>A0A7J6W7B5</accession>
<comment type="caution">
    <text evidence="3">The sequence shown here is derived from an EMBL/GenBank/DDBJ whole genome shotgun (WGS) entry which is preliminary data.</text>
</comment>
<dbReference type="AlphaFoldDB" id="A0A7J6W7B5"/>
<feature type="domain" description="Cdc6 C-terminal" evidence="2">
    <location>
        <begin position="65"/>
        <end position="142"/>
    </location>
</feature>
<dbReference type="OrthoDB" id="1926878at2759"/>
<proteinExistence type="predicted"/>
<dbReference type="SMART" id="SM01074">
    <property type="entry name" value="Cdc6_C"/>
    <property type="match status" value="1"/>
</dbReference>
<dbReference type="PANTHER" id="PTHR10763:SF26">
    <property type="entry name" value="CELL DIVISION CONTROL PROTEIN 6 HOMOLOG"/>
    <property type="match status" value="1"/>
</dbReference>